<comment type="caution">
    <text evidence="1">The sequence shown here is derived from an EMBL/GenBank/DDBJ whole genome shotgun (WGS) entry which is preliminary data.</text>
</comment>
<dbReference type="SUPFAM" id="SSF55831">
    <property type="entry name" value="Thymidylate synthase/dCMP hydroxymethylase"/>
    <property type="match status" value="1"/>
</dbReference>
<organism evidence="1 2">
    <name type="scientific">Candidatus Buchananbacteria bacterium RIFCSPHIGHO2_01_FULL_39_8</name>
    <dbReference type="NCBI Taxonomy" id="1797533"/>
    <lineage>
        <taxon>Bacteria</taxon>
        <taxon>Candidatus Buchananiibacteriota</taxon>
    </lineage>
</organism>
<proteinExistence type="predicted"/>
<dbReference type="AlphaFoldDB" id="A0A1G1XUZ1"/>
<dbReference type="STRING" id="1797533.A2731_02950"/>
<dbReference type="GO" id="GO:0016740">
    <property type="term" value="F:transferase activity"/>
    <property type="evidence" value="ECO:0007669"/>
    <property type="project" value="UniProtKB-KW"/>
</dbReference>
<accession>A0A1G1XUZ1</accession>
<sequence>MYLKIDPFGVQIYGKSLGDAWLSLVAAIIKHGNICYDEKRKRIALQNVRVQINKHSVLDKLIEKLGDKENLREIVDLTFKDKKMRDCDVVPSFKIGAKSYHQRIKEGQMDDFVIKRLCLIPESKKAVMVFPIWQDYKAILKNPWDDYFPCVVALQFRLIEAKGCWKMNTVFFCRSIDSFQKFHGNLIAISMLSHKIMNSLHKKLKKKIIMNSMDGFITDAHIYGENIKAAKKLYKKANSIIW</sequence>
<dbReference type="Proteomes" id="UP000176241">
    <property type="component" value="Unassembled WGS sequence"/>
</dbReference>
<protein>
    <recommendedName>
        <fullName evidence="3">Thymidylate synthase/dCMP hydroxymethylase domain-containing protein</fullName>
    </recommendedName>
</protein>
<evidence type="ECO:0000313" key="2">
    <source>
        <dbReference type="Proteomes" id="UP000176241"/>
    </source>
</evidence>
<evidence type="ECO:0000313" key="1">
    <source>
        <dbReference type="EMBL" id="OGY43812.1"/>
    </source>
</evidence>
<gene>
    <name evidence="1" type="ORF">A2731_02950</name>
</gene>
<dbReference type="InterPro" id="IPR036926">
    <property type="entry name" value="Thymidate_synth/dCMP_Mease_sf"/>
</dbReference>
<dbReference type="Gene3D" id="3.30.572.10">
    <property type="entry name" value="Thymidylate synthase/dCMP hydroxymethylase domain"/>
    <property type="match status" value="1"/>
</dbReference>
<dbReference type="EMBL" id="MHIC01000040">
    <property type="protein sequence ID" value="OGY43812.1"/>
    <property type="molecule type" value="Genomic_DNA"/>
</dbReference>
<evidence type="ECO:0008006" key="3">
    <source>
        <dbReference type="Google" id="ProtNLM"/>
    </source>
</evidence>
<reference evidence="1 2" key="1">
    <citation type="journal article" date="2016" name="Nat. Commun.">
        <title>Thousands of microbial genomes shed light on interconnected biogeochemical processes in an aquifer system.</title>
        <authorList>
            <person name="Anantharaman K."/>
            <person name="Brown C.T."/>
            <person name="Hug L.A."/>
            <person name="Sharon I."/>
            <person name="Castelle C.J."/>
            <person name="Probst A.J."/>
            <person name="Thomas B.C."/>
            <person name="Singh A."/>
            <person name="Wilkins M.J."/>
            <person name="Karaoz U."/>
            <person name="Brodie E.L."/>
            <person name="Williams K.H."/>
            <person name="Hubbard S.S."/>
            <person name="Banfield J.F."/>
        </authorList>
    </citation>
    <scope>NUCLEOTIDE SEQUENCE [LARGE SCALE GENOMIC DNA]</scope>
</reference>
<name>A0A1G1XUZ1_9BACT</name>